<comment type="caution">
    <text evidence="2">The sequence shown here is derived from an EMBL/GenBank/DDBJ whole genome shotgun (WGS) entry which is preliminary data.</text>
</comment>
<keyword evidence="1" id="KW-0175">Coiled coil</keyword>
<evidence type="ECO:0000256" key="1">
    <source>
        <dbReference type="SAM" id="Coils"/>
    </source>
</evidence>
<proteinExistence type="predicted"/>
<sequence>MNSIIFPEMFNTDEEKTNGEQRFIDEKLLEMTSKILNMRKKLDSVNLRFAFVRHELTDQHEYIAKLAKIKETLEEQEDILKRQVIDIAQRVIRRRYISRRSRQSLNNNSLRNSESLMSNQQAFSDMNMQKCQKEKLNKMLKLKDEIENMREYEQYQTKKLNELQKIKQIIAKLSADDNNE</sequence>
<dbReference type="AlphaFoldDB" id="A0ABD2MQS8"/>
<gene>
    <name evidence="2" type="ORF">HHI36_007826</name>
</gene>
<keyword evidence="3" id="KW-1185">Reference proteome</keyword>
<dbReference type="EMBL" id="JABFTP020000021">
    <property type="protein sequence ID" value="KAL3268724.1"/>
    <property type="molecule type" value="Genomic_DNA"/>
</dbReference>
<organism evidence="2 3">
    <name type="scientific">Cryptolaemus montrouzieri</name>
    <dbReference type="NCBI Taxonomy" id="559131"/>
    <lineage>
        <taxon>Eukaryota</taxon>
        <taxon>Metazoa</taxon>
        <taxon>Ecdysozoa</taxon>
        <taxon>Arthropoda</taxon>
        <taxon>Hexapoda</taxon>
        <taxon>Insecta</taxon>
        <taxon>Pterygota</taxon>
        <taxon>Neoptera</taxon>
        <taxon>Endopterygota</taxon>
        <taxon>Coleoptera</taxon>
        <taxon>Polyphaga</taxon>
        <taxon>Cucujiformia</taxon>
        <taxon>Coccinelloidea</taxon>
        <taxon>Coccinellidae</taxon>
        <taxon>Scymninae</taxon>
        <taxon>Scymnini</taxon>
        <taxon>Cryptolaemus</taxon>
    </lineage>
</organism>
<evidence type="ECO:0000313" key="3">
    <source>
        <dbReference type="Proteomes" id="UP001516400"/>
    </source>
</evidence>
<reference evidence="2 3" key="1">
    <citation type="journal article" date="2021" name="BMC Biol.">
        <title>Horizontally acquired antibacterial genes associated with adaptive radiation of ladybird beetles.</title>
        <authorList>
            <person name="Li H.S."/>
            <person name="Tang X.F."/>
            <person name="Huang Y.H."/>
            <person name="Xu Z.Y."/>
            <person name="Chen M.L."/>
            <person name="Du X.Y."/>
            <person name="Qiu B.Y."/>
            <person name="Chen P.T."/>
            <person name="Zhang W."/>
            <person name="Slipinski A."/>
            <person name="Escalona H.E."/>
            <person name="Waterhouse R.M."/>
            <person name="Zwick A."/>
            <person name="Pang H."/>
        </authorList>
    </citation>
    <scope>NUCLEOTIDE SEQUENCE [LARGE SCALE GENOMIC DNA]</scope>
    <source>
        <strain evidence="2">SYSU2018</strain>
    </source>
</reference>
<protein>
    <submittedName>
        <fullName evidence="2">Uncharacterized protein</fullName>
    </submittedName>
</protein>
<evidence type="ECO:0000313" key="2">
    <source>
        <dbReference type="EMBL" id="KAL3268724.1"/>
    </source>
</evidence>
<name>A0ABD2MQS8_9CUCU</name>
<dbReference type="Proteomes" id="UP001516400">
    <property type="component" value="Unassembled WGS sequence"/>
</dbReference>
<feature type="coiled-coil region" evidence="1">
    <location>
        <begin position="63"/>
        <end position="90"/>
    </location>
</feature>
<accession>A0ABD2MQS8</accession>